<gene>
    <name evidence="1" type="ORF">DHM44_03875</name>
</gene>
<dbReference type="AlphaFoldDB" id="A0A3D5QAC4"/>
<evidence type="ECO:0000313" key="1">
    <source>
        <dbReference type="EMBL" id="HCW92801.1"/>
    </source>
</evidence>
<dbReference type="Proteomes" id="UP000262325">
    <property type="component" value="Unassembled WGS sequence"/>
</dbReference>
<organism evidence="1 2">
    <name type="scientific">Flexistipes sinusarabici</name>
    <dbReference type="NCBI Taxonomy" id="2352"/>
    <lineage>
        <taxon>Bacteria</taxon>
        <taxon>Pseudomonadati</taxon>
        <taxon>Deferribacterota</taxon>
        <taxon>Deferribacteres</taxon>
        <taxon>Deferribacterales</taxon>
        <taxon>Flexistipitaceae</taxon>
        <taxon>Flexistipes</taxon>
    </lineage>
</organism>
<name>A0A3D5QAC4_FLESI</name>
<accession>A0A3D5QAC4</accession>
<evidence type="ECO:0000313" key="2">
    <source>
        <dbReference type="Proteomes" id="UP000262325"/>
    </source>
</evidence>
<dbReference type="EMBL" id="DPPF01000079">
    <property type="protein sequence ID" value="HCW92801.1"/>
    <property type="molecule type" value="Genomic_DNA"/>
</dbReference>
<sequence length="64" mass="7654">MRKFKVGDTVSFKDNCIYFFKSNNPYGVIKRIVTKDYVVIKVIDELFSNTKGYYFSTKWIKKLK</sequence>
<reference evidence="1 2" key="1">
    <citation type="journal article" date="2018" name="Nat. Biotechnol.">
        <title>A standardized bacterial taxonomy based on genome phylogeny substantially revises the tree of life.</title>
        <authorList>
            <person name="Parks D.H."/>
            <person name="Chuvochina M."/>
            <person name="Waite D.W."/>
            <person name="Rinke C."/>
            <person name="Skarshewski A."/>
            <person name="Chaumeil P.A."/>
            <person name="Hugenholtz P."/>
        </authorList>
    </citation>
    <scope>NUCLEOTIDE SEQUENCE [LARGE SCALE GENOMIC DNA]</scope>
    <source>
        <strain evidence="1">UBA8672</strain>
    </source>
</reference>
<protein>
    <submittedName>
        <fullName evidence="1">Uncharacterized protein</fullName>
    </submittedName>
</protein>
<comment type="caution">
    <text evidence="1">The sequence shown here is derived from an EMBL/GenBank/DDBJ whole genome shotgun (WGS) entry which is preliminary data.</text>
</comment>
<proteinExistence type="predicted"/>